<evidence type="ECO:0000256" key="3">
    <source>
        <dbReference type="ARBA" id="ARBA00010617"/>
    </source>
</evidence>
<comment type="pathway">
    <text evidence="2">Secondary metabolite biosynthesis.</text>
</comment>
<dbReference type="Pfam" id="PF00067">
    <property type="entry name" value="p450"/>
    <property type="match status" value="1"/>
</dbReference>
<dbReference type="CDD" id="cd11065">
    <property type="entry name" value="CYP64-like"/>
    <property type="match status" value="1"/>
</dbReference>
<dbReference type="InterPro" id="IPR001128">
    <property type="entry name" value="Cyt_P450"/>
</dbReference>
<dbReference type="GO" id="GO:0004497">
    <property type="term" value="F:monooxygenase activity"/>
    <property type="evidence" value="ECO:0007669"/>
    <property type="project" value="UniProtKB-KW"/>
</dbReference>
<evidence type="ECO:0000256" key="1">
    <source>
        <dbReference type="ARBA" id="ARBA00001971"/>
    </source>
</evidence>
<dbReference type="InterPro" id="IPR017972">
    <property type="entry name" value="Cyt_P450_CS"/>
</dbReference>
<reference evidence="11 12" key="1">
    <citation type="submission" date="2015-12" db="EMBL/GenBank/DDBJ databases">
        <title>Draft genome sequence of Moniliophthora roreri, the causal agent of frosty pod rot of cacao.</title>
        <authorList>
            <person name="Aime M.C."/>
            <person name="Diaz-Valderrama J.R."/>
            <person name="Kijpornyongpan T."/>
            <person name="Phillips-Mora W."/>
        </authorList>
    </citation>
    <scope>NUCLEOTIDE SEQUENCE [LARGE SCALE GENOMIC DNA]</scope>
    <source>
        <strain evidence="11 12">MCA 2952</strain>
    </source>
</reference>
<comment type="caution">
    <text evidence="11">The sequence shown here is derived from an EMBL/GenBank/DDBJ whole genome shotgun (WGS) entry which is preliminary data.</text>
</comment>
<dbReference type="GO" id="GO:0005506">
    <property type="term" value="F:iron ion binding"/>
    <property type="evidence" value="ECO:0007669"/>
    <property type="project" value="InterPro"/>
</dbReference>
<keyword evidence="5 9" id="KW-0479">Metal-binding</keyword>
<keyword evidence="4 9" id="KW-0349">Heme</keyword>
<evidence type="ECO:0000256" key="6">
    <source>
        <dbReference type="ARBA" id="ARBA00023002"/>
    </source>
</evidence>
<feature type="binding site" description="axial binding residue" evidence="9">
    <location>
        <position position="265"/>
    </location>
    <ligand>
        <name>heme</name>
        <dbReference type="ChEBI" id="CHEBI:30413"/>
    </ligand>
    <ligandPart>
        <name>Fe</name>
        <dbReference type="ChEBI" id="CHEBI:18248"/>
    </ligandPart>
</feature>
<comment type="cofactor">
    <cofactor evidence="1 9">
        <name>heme</name>
        <dbReference type="ChEBI" id="CHEBI:30413"/>
    </cofactor>
</comment>
<dbReference type="Gene3D" id="1.10.630.10">
    <property type="entry name" value="Cytochrome P450"/>
    <property type="match status" value="1"/>
</dbReference>
<dbReference type="GO" id="GO:0020037">
    <property type="term" value="F:heme binding"/>
    <property type="evidence" value="ECO:0007669"/>
    <property type="project" value="InterPro"/>
</dbReference>
<evidence type="ECO:0000256" key="7">
    <source>
        <dbReference type="ARBA" id="ARBA00023004"/>
    </source>
</evidence>
<dbReference type="PANTHER" id="PTHR46300">
    <property type="entry name" value="P450, PUTATIVE (EUROFUNG)-RELATED-RELATED"/>
    <property type="match status" value="1"/>
</dbReference>
<dbReference type="PROSITE" id="PS00086">
    <property type="entry name" value="CYTOCHROME_P450"/>
    <property type="match status" value="1"/>
</dbReference>
<dbReference type="Proteomes" id="UP000054988">
    <property type="component" value="Unassembled WGS sequence"/>
</dbReference>
<dbReference type="GO" id="GO:0016705">
    <property type="term" value="F:oxidoreductase activity, acting on paired donors, with incorporation or reduction of molecular oxygen"/>
    <property type="evidence" value="ECO:0007669"/>
    <property type="project" value="InterPro"/>
</dbReference>
<evidence type="ECO:0000313" key="11">
    <source>
        <dbReference type="EMBL" id="KTB34923.1"/>
    </source>
</evidence>
<keyword evidence="8 10" id="KW-0503">Monooxygenase</keyword>
<dbReference type="AlphaFoldDB" id="A0A0W0FF10"/>
<sequence>MSVAYGIEVKREDDPWVALAEAAIKTLTDTFVPGTFLVDSFPFLKHVPSWVPGAGFKRKAQEWKEMALSMVNEPFEAGKEMMRSGEYTPSFISRSLQGLDDSSADYQEKETWIRQAAGAMYTAGADTTMIALTSFLFAMVTSPEAQRKAQEEIDRVAPGRLPTFEDEESMPYVTAIVWESLRWKIVTPLGLAHYLDVEDEYEGYRIPKGTVVISNLWAILHDESLYPEPFEFKPERYFKAGSETEFDETVKDPRFAVFGYGRRICPGRHMAYSSVWISIASILKTFNISKAVDEHGNVIEPVYDSQSSVLAMPSPFEFSMKPRSAEAEELIATASDDLKV</sequence>
<evidence type="ECO:0000313" key="12">
    <source>
        <dbReference type="Proteomes" id="UP000054988"/>
    </source>
</evidence>
<dbReference type="PANTHER" id="PTHR46300:SF7">
    <property type="entry name" value="P450, PUTATIVE (EUROFUNG)-RELATED"/>
    <property type="match status" value="1"/>
</dbReference>
<keyword evidence="7 9" id="KW-0408">Iron</keyword>
<dbReference type="InterPro" id="IPR050364">
    <property type="entry name" value="Cytochrome_P450_fung"/>
</dbReference>
<dbReference type="EMBL" id="LATX01002022">
    <property type="protein sequence ID" value="KTB34923.1"/>
    <property type="molecule type" value="Genomic_DNA"/>
</dbReference>
<accession>A0A0W0FF10</accession>
<evidence type="ECO:0000256" key="4">
    <source>
        <dbReference type="ARBA" id="ARBA00022617"/>
    </source>
</evidence>
<evidence type="ECO:0008006" key="13">
    <source>
        <dbReference type="Google" id="ProtNLM"/>
    </source>
</evidence>
<comment type="similarity">
    <text evidence="3 10">Belongs to the cytochrome P450 family.</text>
</comment>
<dbReference type="PRINTS" id="PR00463">
    <property type="entry name" value="EP450I"/>
</dbReference>
<evidence type="ECO:0000256" key="2">
    <source>
        <dbReference type="ARBA" id="ARBA00005179"/>
    </source>
</evidence>
<evidence type="ECO:0000256" key="8">
    <source>
        <dbReference type="ARBA" id="ARBA00023033"/>
    </source>
</evidence>
<evidence type="ECO:0000256" key="10">
    <source>
        <dbReference type="RuleBase" id="RU000461"/>
    </source>
</evidence>
<dbReference type="eggNOG" id="KOG0156">
    <property type="taxonomic scope" value="Eukaryota"/>
</dbReference>
<dbReference type="InterPro" id="IPR002401">
    <property type="entry name" value="Cyt_P450_E_grp-I"/>
</dbReference>
<gene>
    <name evidence="11" type="ORF">WG66_12464</name>
</gene>
<dbReference type="InterPro" id="IPR036396">
    <property type="entry name" value="Cyt_P450_sf"/>
</dbReference>
<dbReference type="SUPFAM" id="SSF48264">
    <property type="entry name" value="Cytochrome P450"/>
    <property type="match status" value="1"/>
</dbReference>
<keyword evidence="6 10" id="KW-0560">Oxidoreductase</keyword>
<protein>
    <recommendedName>
        <fullName evidence="13">Cytochrome p450</fullName>
    </recommendedName>
</protein>
<proteinExistence type="inferred from homology"/>
<evidence type="ECO:0000256" key="9">
    <source>
        <dbReference type="PIRSR" id="PIRSR602401-1"/>
    </source>
</evidence>
<organism evidence="11 12">
    <name type="scientific">Moniliophthora roreri</name>
    <name type="common">Frosty pod rot fungus</name>
    <name type="synonym">Monilia roreri</name>
    <dbReference type="NCBI Taxonomy" id="221103"/>
    <lineage>
        <taxon>Eukaryota</taxon>
        <taxon>Fungi</taxon>
        <taxon>Dikarya</taxon>
        <taxon>Basidiomycota</taxon>
        <taxon>Agaricomycotina</taxon>
        <taxon>Agaricomycetes</taxon>
        <taxon>Agaricomycetidae</taxon>
        <taxon>Agaricales</taxon>
        <taxon>Marasmiineae</taxon>
        <taxon>Marasmiaceae</taxon>
        <taxon>Moniliophthora</taxon>
    </lineage>
</organism>
<name>A0A0W0FF10_MONRR</name>
<evidence type="ECO:0000256" key="5">
    <source>
        <dbReference type="ARBA" id="ARBA00022723"/>
    </source>
</evidence>